<dbReference type="GO" id="GO:0070273">
    <property type="term" value="F:phosphatidylinositol-4-phosphate binding"/>
    <property type="evidence" value="ECO:0007669"/>
    <property type="project" value="EnsemblFungi"/>
</dbReference>
<dbReference type="Pfam" id="PF00735">
    <property type="entry name" value="Septin"/>
    <property type="match status" value="1"/>
</dbReference>
<name>Q6FVA2_CANGA</name>
<feature type="compositionally biased region" description="Low complexity" evidence="6">
    <location>
        <begin position="23"/>
        <end position="39"/>
    </location>
</feature>
<dbReference type="GO" id="GO:0005628">
    <property type="term" value="C:prospore membrane"/>
    <property type="evidence" value="ECO:0007669"/>
    <property type="project" value="EnsemblFungi"/>
</dbReference>
<dbReference type="VEuPathDB" id="FungiDB:CAGL0E03564g"/>
<dbReference type="CGD" id="CAL0129040">
    <property type="gene designation" value="CAGL0E03564g"/>
</dbReference>
<dbReference type="PIRSF" id="PIRSF006698">
    <property type="entry name" value="Septin"/>
    <property type="match status" value="1"/>
</dbReference>
<evidence type="ECO:0000313" key="10">
    <source>
        <dbReference type="Proteomes" id="UP000002428"/>
    </source>
</evidence>
<dbReference type="CDD" id="cd01850">
    <property type="entry name" value="CDC_Septin"/>
    <property type="match status" value="1"/>
</dbReference>
<dbReference type="InterPro" id="IPR027417">
    <property type="entry name" value="P-loop_NTPase"/>
</dbReference>
<dbReference type="AlphaFoldDB" id="Q6FVA2"/>
<dbReference type="FunCoup" id="Q6FVA2">
    <property type="interactions" value="563"/>
</dbReference>
<dbReference type="InParanoid" id="Q6FVA2"/>
<organism evidence="9 10">
    <name type="scientific">Candida glabrata (strain ATCC 2001 / BCRC 20586 / JCM 3761 / NBRC 0622 / NRRL Y-65 / CBS 138)</name>
    <name type="common">Yeast</name>
    <name type="synonym">Nakaseomyces glabratus</name>
    <dbReference type="NCBI Taxonomy" id="284593"/>
    <lineage>
        <taxon>Eukaryota</taxon>
        <taxon>Fungi</taxon>
        <taxon>Dikarya</taxon>
        <taxon>Ascomycota</taxon>
        <taxon>Saccharomycotina</taxon>
        <taxon>Saccharomycetes</taxon>
        <taxon>Saccharomycetales</taxon>
        <taxon>Saccharomycetaceae</taxon>
        <taxon>Nakaseomyces</taxon>
    </lineage>
</organism>
<dbReference type="STRING" id="284593.Q6FVA2"/>
<dbReference type="GO" id="GO:0005200">
    <property type="term" value="F:structural constituent of cytoskeleton"/>
    <property type="evidence" value="ECO:0007669"/>
    <property type="project" value="EnsemblFungi"/>
</dbReference>
<evidence type="ECO:0000256" key="5">
    <source>
        <dbReference type="SAM" id="Coils"/>
    </source>
</evidence>
<evidence type="ECO:0000256" key="2">
    <source>
        <dbReference type="ARBA" id="ARBA00022741"/>
    </source>
</evidence>
<dbReference type="GO" id="GO:0005525">
    <property type="term" value="F:GTP binding"/>
    <property type="evidence" value="ECO:0007669"/>
    <property type="project" value="UniProtKB-KW"/>
</dbReference>
<dbReference type="InterPro" id="IPR030379">
    <property type="entry name" value="G_SEPTIN_dom"/>
</dbReference>
<feature type="region of interest" description="Disordered" evidence="6">
    <location>
        <begin position="1"/>
        <end position="55"/>
    </location>
</feature>
<dbReference type="PROSITE" id="PS51719">
    <property type="entry name" value="G_SEPTIN"/>
    <property type="match status" value="1"/>
</dbReference>
<dbReference type="Proteomes" id="UP000002428">
    <property type="component" value="Chromosome E"/>
</dbReference>
<dbReference type="GO" id="GO:0001400">
    <property type="term" value="C:mating projection base"/>
    <property type="evidence" value="ECO:0007669"/>
    <property type="project" value="EnsemblFungi"/>
</dbReference>
<dbReference type="KEGG" id="cgr:2887471"/>
<evidence type="ECO:0000313" key="8">
    <source>
        <dbReference type="CGD" id="CAL0129040"/>
    </source>
</evidence>
<gene>
    <name evidence="8 9" type="ordered locus">CAGL0E03564g</name>
</gene>
<reference evidence="9 10" key="1">
    <citation type="journal article" date="2004" name="Nature">
        <title>Genome evolution in yeasts.</title>
        <authorList>
            <consortium name="Genolevures"/>
            <person name="Dujon B."/>
            <person name="Sherman D."/>
            <person name="Fischer G."/>
            <person name="Durrens P."/>
            <person name="Casaregola S."/>
            <person name="Lafontaine I."/>
            <person name="de Montigny J."/>
            <person name="Marck C."/>
            <person name="Neuveglise C."/>
            <person name="Talla E."/>
            <person name="Goffard N."/>
            <person name="Frangeul L."/>
            <person name="Aigle M."/>
            <person name="Anthouard V."/>
            <person name="Babour A."/>
            <person name="Barbe V."/>
            <person name="Barnay S."/>
            <person name="Blanchin S."/>
            <person name="Beckerich J.M."/>
            <person name="Beyne E."/>
            <person name="Bleykasten C."/>
            <person name="Boisrame A."/>
            <person name="Boyer J."/>
            <person name="Cattolico L."/>
            <person name="Confanioleri F."/>
            <person name="de Daruvar A."/>
            <person name="Despons L."/>
            <person name="Fabre E."/>
            <person name="Fairhead C."/>
            <person name="Ferry-Dumazet H."/>
            <person name="Groppi A."/>
            <person name="Hantraye F."/>
            <person name="Hennequin C."/>
            <person name="Jauniaux N."/>
            <person name="Joyet P."/>
            <person name="Kachouri R."/>
            <person name="Kerrest A."/>
            <person name="Koszul R."/>
            <person name="Lemaire M."/>
            <person name="Lesur I."/>
            <person name="Ma L."/>
            <person name="Muller H."/>
            <person name="Nicaud J.M."/>
            <person name="Nikolski M."/>
            <person name="Oztas S."/>
            <person name="Ozier-Kalogeropoulos O."/>
            <person name="Pellenz S."/>
            <person name="Potier S."/>
            <person name="Richard G.F."/>
            <person name="Straub M.L."/>
            <person name="Suleau A."/>
            <person name="Swennene D."/>
            <person name="Tekaia F."/>
            <person name="Wesolowski-Louvel M."/>
            <person name="Westhof E."/>
            <person name="Wirth B."/>
            <person name="Zeniou-Meyer M."/>
            <person name="Zivanovic I."/>
            <person name="Bolotin-Fukuhara M."/>
            <person name="Thierry A."/>
            <person name="Bouchier C."/>
            <person name="Caudron B."/>
            <person name="Scarpelli C."/>
            <person name="Gaillardin C."/>
            <person name="Weissenbach J."/>
            <person name="Wincker P."/>
            <person name="Souciet J.L."/>
        </authorList>
    </citation>
    <scope>NUCLEOTIDE SEQUENCE [LARGE SCALE GENOMIC DNA]</scope>
    <source>
        <strain evidence="10">ATCC 2001 / BCRC 20586 / JCM 3761 / NBRC 0622 / NRRL Y-65 / CBS 138</strain>
    </source>
</reference>
<dbReference type="GO" id="GO:0032160">
    <property type="term" value="C:septin filament array"/>
    <property type="evidence" value="ECO:0007669"/>
    <property type="project" value="EnsemblFungi"/>
</dbReference>
<dbReference type="GO" id="GO:0005619">
    <property type="term" value="C:ascospore wall"/>
    <property type="evidence" value="ECO:0007669"/>
    <property type="project" value="EnsemblFungi"/>
</dbReference>
<keyword evidence="10" id="KW-1185">Reference proteome</keyword>
<dbReference type="GO" id="GO:1990317">
    <property type="term" value="C:Gin4 complex"/>
    <property type="evidence" value="ECO:0007669"/>
    <property type="project" value="EnsemblFungi"/>
</dbReference>
<keyword evidence="3 4" id="KW-0342">GTP-binding</keyword>
<dbReference type="InterPro" id="IPR016491">
    <property type="entry name" value="Septin"/>
</dbReference>
<evidence type="ECO:0000256" key="3">
    <source>
        <dbReference type="ARBA" id="ARBA00023134"/>
    </source>
</evidence>
<proteinExistence type="inferred from homology"/>
<evidence type="ECO:0000256" key="1">
    <source>
        <dbReference type="ARBA" id="ARBA00004266"/>
    </source>
</evidence>
<keyword evidence="5" id="KW-0175">Coiled coil</keyword>
<dbReference type="GO" id="GO:0010314">
    <property type="term" value="F:phosphatidylinositol-5-phosphate binding"/>
    <property type="evidence" value="ECO:0007669"/>
    <property type="project" value="EnsemblFungi"/>
</dbReference>
<dbReference type="GO" id="GO:0000921">
    <property type="term" value="P:septin ring assembly"/>
    <property type="evidence" value="ECO:0007669"/>
    <property type="project" value="EnsemblFungi"/>
</dbReference>
<feature type="domain" description="Septin-type G" evidence="7">
    <location>
        <begin position="120"/>
        <end position="439"/>
    </location>
</feature>
<dbReference type="Gene3D" id="3.40.50.300">
    <property type="entry name" value="P-loop containing nucleotide triphosphate hydrolases"/>
    <property type="match status" value="1"/>
</dbReference>
<sequence length="545" mass="61170">MSFEGSVKKEPIEDDVGGYSIGAAAQAQHAPQMAPQVPQDMKDVRSSVSASVTPANDAEVAMDQEYYADSADHADHADHARELGQVLPEQPDLKIVRRQVTGYVGFANLPKQWRRKSIRKGFTFNLLCVGTAGLGKTTLVNTLFGRDFAPGAMESNIPGDYQAEMDSVDEKVENLKIEDTDENGIAAMAAAAGVANGQGKAAEEENLTSSIHMEKQSAVIEENGVSLKLTVIDAHGFGDAIDNSDAWQPIVSEVNKRFDQYLDAENRINRGVIEDTRIHACLYFIEPTAHFLKPLDIEFCKQIHEKCNLIPVIAKSDILTDEEIAIFKSRIRRQLDEAGVTLFEPPTYALDDEETVAATKELANKVPYAVVGSTEMVTNSEGKLVRGRTYPWGIIEVDNSAHSDFNFLRDLLIRQYMEELRERTVKVLYEKYRSEKLINLGIKQDNSVFKEYDPETRQKEEKQLHEAKLAKLEAEMKAVFQQKVSEKEKKLQKSEAELFARHKEMKDKLTKQLKALEEKKHQLEISISKQVSQSPVQPKKKGFLR</sequence>
<evidence type="ECO:0000256" key="4">
    <source>
        <dbReference type="RuleBase" id="RU004560"/>
    </source>
</evidence>
<dbReference type="GO" id="GO:0031107">
    <property type="term" value="P:septin ring disassembly"/>
    <property type="evidence" value="ECO:0007669"/>
    <property type="project" value="EnsemblFungi"/>
</dbReference>
<dbReference type="GO" id="GO:0031105">
    <property type="term" value="C:septin complex"/>
    <property type="evidence" value="ECO:0007669"/>
    <property type="project" value="EnsemblFungi"/>
</dbReference>
<evidence type="ECO:0000259" key="7">
    <source>
        <dbReference type="PROSITE" id="PS51719"/>
    </source>
</evidence>
<dbReference type="EMBL" id="CR380951">
    <property type="protein sequence ID" value="CAG58761.1"/>
    <property type="molecule type" value="Genomic_DNA"/>
</dbReference>
<dbReference type="GO" id="GO:0000281">
    <property type="term" value="P:mitotic cytokinesis"/>
    <property type="evidence" value="ECO:0007669"/>
    <property type="project" value="EnsemblFungi"/>
</dbReference>
<dbReference type="HOGENOM" id="CLU_017718_8_0_1"/>
<evidence type="ECO:0000313" key="9">
    <source>
        <dbReference type="EMBL" id="CAG58761.1"/>
    </source>
</evidence>
<feature type="coiled-coil region" evidence="5">
    <location>
        <begin position="455"/>
        <end position="533"/>
    </location>
</feature>
<comment type="subcellular location">
    <subcellularLocation>
        <location evidence="1">Bud neck</location>
    </subcellularLocation>
</comment>
<dbReference type="PANTHER" id="PTHR18884">
    <property type="entry name" value="SEPTIN"/>
    <property type="match status" value="1"/>
</dbReference>
<keyword evidence="2 4" id="KW-0547">Nucleotide-binding</keyword>
<evidence type="ECO:0000256" key="6">
    <source>
        <dbReference type="SAM" id="MobiDB-lite"/>
    </source>
</evidence>
<dbReference type="eggNOG" id="KOG2655">
    <property type="taxonomic scope" value="Eukaryota"/>
</dbReference>
<feature type="compositionally biased region" description="Basic and acidic residues" evidence="6">
    <location>
        <begin position="1"/>
        <end position="11"/>
    </location>
</feature>
<dbReference type="SUPFAM" id="SSF52540">
    <property type="entry name" value="P-loop containing nucleoside triphosphate hydrolases"/>
    <property type="match status" value="1"/>
</dbReference>
<protein>
    <recommendedName>
        <fullName evidence="7">Septin-type G domain-containing protein</fullName>
    </recommendedName>
</protein>
<comment type="similarity">
    <text evidence="4">Belongs to the TRAFAC class TrmE-Era-EngA-EngB-Septin-like GTPase superfamily. Septin GTPase family.</text>
</comment>
<dbReference type="OMA" id="RSNPMGS"/>
<accession>Q6FVA2</accession>